<comment type="caution">
    <text evidence="2">The sequence shown here is derived from an EMBL/GenBank/DDBJ whole genome shotgun (WGS) entry which is preliminary data.</text>
</comment>
<protein>
    <recommendedName>
        <fullName evidence="4">Sensor of ECF-type sigma factor</fullName>
    </recommendedName>
</protein>
<gene>
    <name evidence="2" type="ORF">N2K84_08790</name>
</gene>
<evidence type="ECO:0008006" key="4">
    <source>
        <dbReference type="Google" id="ProtNLM"/>
    </source>
</evidence>
<keyword evidence="1" id="KW-0732">Signal</keyword>
<feature type="chain" id="PRO_5041345086" description="Sensor of ECF-type sigma factor" evidence="1">
    <location>
        <begin position="20"/>
        <end position="153"/>
    </location>
</feature>
<evidence type="ECO:0000256" key="1">
    <source>
        <dbReference type="SAM" id="SignalP"/>
    </source>
</evidence>
<sequence>MKKITIILSLLLLGVFAIAQPRGRHDDFEKYKALKVSFMTEKLELTPQEAQQFWPIYNEFDKKRFETHQKRRELEEQVKTNYDKYSESEFKKASYEIIDQAVKESSLLKEYHEKFLRVLPAKKVVIIGQVENEFRFKMIREYRQREREGDDRK</sequence>
<evidence type="ECO:0000313" key="3">
    <source>
        <dbReference type="Proteomes" id="UP001163821"/>
    </source>
</evidence>
<dbReference type="AlphaFoldDB" id="A0AA42C8K5"/>
<dbReference type="EMBL" id="JAPAAF010000009">
    <property type="protein sequence ID" value="MCW0482821.1"/>
    <property type="molecule type" value="Genomic_DNA"/>
</dbReference>
<organism evidence="2 3">
    <name type="scientific">Gaoshiqia sediminis</name>
    <dbReference type="NCBI Taxonomy" id="2986998"/>
    <lineage>
        <taxon>Bacteria</taxon>
        <taxon>Pseudomonadati</taxon>
        <taxon>Bacteroidota</taxon>
        <taxon>Bacteroidia</taxon>
        <taxon>Marinilabiliales</taxon>
        <taxon>Prolixibacteraceae</taxon>
        <taxon>Gaoshiqia</taxon>
    </lineage>
</organism>
<proteinExistence type="predicted"/>
<reference evidence="2" key="1">
    <citation type="submission" date="2022-10" db="EMBL/GenBank/DDBJ databases">
        <title>Gaoshiqiia sediminis gen. nov., sp. nov., isolated from coastal sediment.</title>
        <authorList>
            <person name="Yu W.X."/>
            <person name="Mu D.S."/>
            <person name="Du J.Z."/>
            <person name="Liang Y.Q."/>
        </authorList>
    </citation>
    <scope>NUCLEOTIDE SEQUENCE</scope>
    <source>
        <strain evidence="2">A06</strain>
    </source>
</reference>
<dbReference type="Proteomes" id="UP001163821">
    <property type="component" value="Unassembled WGS sequence"/>
</dbReference>
<keyword evidence="3" id="KW-1185">Reference proteome</keyword>
<accession>A0AA42C8K5</accession>
<name>A0AA42C8K5_9BACT</name>
<evidence type="ECO:0000313" key="2">
    <source>
        <dbReference type="EMBL" id="MCW0482821.1"/>
    </source>
</evidence>
<dbReference type="RefSeq" id="WP_282591424.1">
    <property type="nucleotide sequence ID" value="NZ_JAPAAF010000009.1"/>
</dbReference>
<feature type="signal peptide" evidence="1">
    <location>
        <begin position="1"/>
        <end position="19"/>
    </location>
</feature>